<keyword evidence="7" id="KW-1185">Reference proteome</keyword>
<feature type="domain" description="Methyl-accepting transducer" evidence="5">
    <location>
        <begin position="20"/>
        <end position="256"/>
    </location>
</feature>
<dbReference type="Pfam" id="PF00015">
    <property type="entry name" value="MCPsignal"/>
    <property type="match status" value="1"/>
</dbReference>
<dbReference type="STRING" id="1082479.SAMN05216241_10815"/>
<sequence length="464" mass="50057">MSGDAAPEQGHNLMQRLAEEAGALGVDLADVAGSVADLSERVTAQAGALQQLHQATSEVSEQNTRIAEAARRSRDDAASVSETVATSRQSIDESVEQIHGLVDAVSSMEERLNGLQTALEQVGSAASRIDAIAKQTNLLALNASIEAARAGEAGKGFAVVADEVKELANQTGKATEEISSTLSHLREEADALLRQGRDSTERARSVSQGTQVIRDGVGSIAEAMSGMEDRANHIAEAAETIESSCTELVTTVKDLSEGVEASSATLSEAGERTDRLKDSAERLIGLTASADVETVDTPFIQLAQQKADEIGRAFEDAIARGQIDEATLFDFRYEEIPGTNPVRHEAPFSTFTDRVLPPIQEPALQTDERMVACCAVDKNGYLPTHNKHVSYPQSDDPTWNAKYSRQRTWFQDRVGRAAGANTEPFLLQAYRRKMGDHNLLLKDVSAPIYVNGKHWGGVRIDYRA</sequence>
<dbReference type="InterPro" id="IPR004090">
    <property type="entry name" value="Chemotax_Me-accpt_rcpt"/>
</dbReference>
<dbReference type="SUPFAM" id="SSF58104">
    <property type="entry name" value="Methyl-accepting chemotaxis protein (MCP) signaling domain"/>
    <property type="match status" value="1"/>
</dbReference>
<comment type="similarity">
    <text evidence="2">Belongs to the methyl-accepting chemotaxis (MCP) protein family.</text>
</comment>
<feature type="region of interest" description="Disordered" evidence="4">
    <location>
        <begin position="55"/>
        <end position="85"/>
    </location>
</feature>
<evidence type="ECO:0000256" key="2">
    <source>
        <dbReference type="ARBA" id="ARBA00029447"/>
    </source>
</evidence>
<feature type="compositionally biased region" description="Polar residues" evidence="4">
    <location>
        <begin position="56"/>
        <end position="65"/>
    </location>
</feature>
<dbReference type="Gene3D" id="1.10.287.950">
    <property type="entry name" value="Methyl-accepting chemotaxis protein"/>
    <property type="match status" value="1"/>
</dbReference>
<accession>A0A1G7SZH9</accession>
<gene>
    <name evidence="6" type="ORF">SAMN05216241_10815</name>
</gene>
<evidence type="ECO:0000256" key="3">
    <source>
        <dbReference type="PROSITE-ProRule" id="PRU00284"/>
    </source>
</evidence>
<dbReference type="Proteomes" id="UP000199415">
    <property type="component" value="Unassembled WGS sequence"/>
</dbReference>
<dbReference type="GO" id="GO:0007165">
    <property type="term" value="P:signal transduction"/>
    <property type="evidence" value="ECO:0007669"/>
    <property type="project" value="UniProtKB-KW"/>
</dbReference>
<dbReference type="GO" id="GO:0016020">
    <property type="term" value="C:membrane"/>
    <property type="evidence" value="ECO:0007669"/>
    <property type="project" value="InterPro"/>
</dbReference>
<dbReference type="InterPro" id="IPR004089">
    <property type="entry name" value="MCPsignal_dom"/>
</dbReference>
<dbReference type="PANTHER" id="PTHR32089:SF112">
    <property type="entry name" value="LYSOZYME-LIKE PROTEIN-RELATED"/>
    <property type="match status" value="1"/>
</dbReference>
<dbReference type="AlphaFoldDB" id="A0A1G7SZH9"/>
<evidence type="ECO:0000256" key="1">
    <source>
        <dbReference type="ARBA" id="ARBA00023224"/>
    </source>
</evidence>
<dbReference type="PANTHER" id="PTHR32089">
    <property type="entry name" value="METHYL-ACCEPTING CHEMOTAXIS PROTEIN MCPB"/>
    <property type="match status" value="1"/>
</dbReference>
<evidence type="ECO:0000259" key="5">
    <source>
        <dbReference type="PROSITE" id="PS50111"/>
    </source>
</evidence>
<organism evidence="6 7">
    <name type="scientific">Limimonas halophila</name>
    <dbReference type="NCBI Taxonomy" id="1082479"/>
    <lineage>
        <taxon>Bacteria</taxon>
        <taxon>Pseudomonadati</taxon>
        <taxon>Pseudomonadota</taxon>
        <taxon>Alphaproteobacteria</taxon>
        <taxon>Rhodospirillales</taxon>
        <taxon>Rhodovibrionaceae</taxon>
        <taxon>Limimonas</taxon>
    </lineage>
</organism>
<dbReference type="EMBL" id="FNCE01000008">
    <property type="protein sequence ID" value="SDG28371.1"/>
    <property type="molecule type" value="Genomic_DNA"/>
</dbReference>
<proteinExistence type="inferred from homology"/>
<dbReference type="PROSITE" id="PS50111">
    <property type="entry name" value="CHEMOTAXIS_TRANSDUC_2"/>
    <property type="match status" value="1"/>
</dbReference>
<dbReference type="RefSeq" id="WP_090020611.1">
    <property type="nucleotide sequence ID" value="NZ_FNCE01000008.1"/>
</dbReference>
<evidence type="ECO:0000313" key="7">
    <source>
        <dbReference type="Proteomes" id="UP000199415"/>
    </source>
</evidence>
<evidence type="ECO:0000256" key="4">
    <source>
        <dbReference type="SAM" id="MobiDB-lite"/>
    </source>
</evidence>
<evidence type="ECO:0000313" key="6">
    <source>
        <dbReference type="EMBL" id="SDG28371.1"/>
    </source>
</evidence>
<dbReference type="GO" id="GO:0006935">
    <property type="term" value="P:chemotaxis"/>
    <property type="evidence" value="ECO:0007669"/>
    <property type="project" value="InterPro"/>
</dbReference>
<dbReference type="PRINTS" id="PR00260">
    <property type="entry name" value="CHEMTRNSDUCR"/>
</dbReference>
<name>A0A1G7SZH9_9PROT</name>
<protein>
    <submittedName>
        <fullName evidence="6">Methyl-accepting chemotaxis sensory transducer</fullName>
    </submittedName>
</protein>
<keyword evidence="1 3" id="KW-0807">Transducer</keyword>
<dbReference type="OrthoDB" id="2489132at2"/>
<reference evidence="6 7" key="1">
    <citation type="submission" date="2016-10" db="EMBL/GenBank/DDBJ databases">
        <authorList>
            <person name="de Groot N.N."/>
        </authorList>
    </citation>
    <scope>NUCLEOTIDE SEQUENCE [LARGE SCALE GENOMIC DNA]</scope>
    <source>
        <strain evidence="6 7">DSM 25584</strain>
    </source>
</reference>
<feature type="compositionally biased region" description="Basic and acidic residues" evidence="4">
    <location>
        <begin position="68"/>
        <end position="77"/>
    </location>
</feature>
<dbReference type="GO" id="GO:0004888">
    <property type="term" value="F:transmembrane signaling receptor activity"/>
    <property type="evidence" value="ECO:0007669"/>
    <property type="project" value="InterPro"/>
</dbReference>
<dbReference type="SMART" id="SM00283">
    <property type="entry name" value="MA"/>
    <property type="match status" value="1"/>
</dbReference>